<comment type="catalytic activity">
    <reaction evidence="6">
        <text>L-arginyl-[protein] + S-adenosyl-L-methionine = N(omega)-methyl-L-arginyl-[protein] + S-adenosyl-L-homocysteine + H(+)</text>
        <dbReference type="Rhea" id="RHEA:48100"/>
        <dbReference type="Rhea" id="RHEA-COMP:10532"/>
        <dbReference type="Rhea" id="RHEA-COMP:11990"/>
        <dbReference type="ChEBI" id="CHEBI:15378"/>
        <dbReference type="ChEBI" id="CHEBI:29965"/>
        <dbReference type="ChEBI" id="CHEBI:57856"/>
        <dbReference type="ChEBI" id="CHEBI:59789"/>
        <dbReference type="ChEBI" id="CHEBI:65280"/>
    </reaction>
    <physiologicalReaction direction="left-to-right" evidence="6">
        <dbReference type="Rhea" id="RHEA:48101"/>
    </physiologicalReaction>
</comment>
<dbReference type="Gene3D" id="2.70.160.11">
    <property type="entry name" value="Hnrnp arginine n-methyltransferase1"/>
    <property type="match status" value="1"/>
</dbReference>
<evidence type="ECO:0000313" key="9">
    <source>
        <dbReference type="EMBL" id="KAF2021003.1"/>
    </source>
</evidence>
<dbReference type="GO" id="GO:0005634">
    <property type="term" value="C:nucleus"/>
    <property type="evidence" value="ECO:0007669"/>
    <property type="project" value="TreeGrafter"/>
</dbReference>
<dbReference type="Pfam" id="PF06325">
    <property type="entry name" value="PrmA"/>
    <property type="match status" value="1"/>
</dbReference>
<dbReference type="SUPFAM" id="SSF53335">
    <property type="entry name" value="S-adenosyl-L-methionine-dependent methyltransferases"/>
    <property type="match status" value="1"/>
</dbReference>
<dbReference type="GO" id="GO:0032259">
    <property type="term" value="P:methylation"/>
    <property type="evidence" value="ECO:0007669"/>
    <property type="project" value="UniProtKB-KW"/>
</dbReference>
<comment type="catalytic activity">
    <reaction evidence="5">
        <text>L-arginyl-[protein] + 2 S-adenosyl-L-methionine = N(omega),N(omega)-dimethyl-L-arginyl-[protein] + 2 S-adenosyl-L-homocysteine + 2 H(+)</text>
        <dbReference type="Rhea" id="RHEA:48096"/>
        <dbReference type="Rhea" id="RHEA-COMP:10532"/>
        <dbReference type="Rhea" id="RHEA-COMP:11991"/>
        <dbReference type="ChEBI" id="CHEBI:15378"/>
        <dbReference type="ChEBI" id="CHEBI:29965"/>
        <dbReference type="ChEBI" id="CHEBI:57856"/>
        <dbReference type="ChEBI" id="CHEBI:59789"/>
        <dbReference type="ChEBI" id="CHEBI:61897"/>
        <dbReference type="EC" id="2.1.1.319"/>
    </reaction>
    <physiologicalReaction direction="left-to-right" evidence="5">
        <dbReference type="Rhea" id="RHEA:48097"/>
    </physiologicalReaction>
</comment>
<keyword evidence="3 7" id="KW-0808">Transferase</keyword>
<dbReference type="Proteomes" id="UP000799778">
    <property type="component" value="Unassembled WGS sequence"/>
</dbReference>
<dbReference type="RefSeq" id="XP_033389342.1">
    <property type="nucleotide sequence ID" value="XM_033533459.1"/>
</dbReference>
<dbReference type="CDD" id="cd02440">
    <property type="entry name" value="AdoMet_MTases"/>
    <property type="match status" value="1"/>
</dbReference>
<name>A0A6A5Y705_9PLEO</name>
<evidence type="ECO:0000256" key="2">
    <source>
        <dbReference type="ARBA" id="ARBA00022603"/>
    </source>
</evidence>
<dbReference type="EMBL" id="ML978066">
    <property type="protein sequence ID" value="KAF2021003.1"/>
    <property type="molecule type" value="Genomic_DNA"/>
</dbReference>
<dbReference type="InterPro" id="IPR055135">
    <property type="entry name" value="PRMT_dom"/>
</dbReference>
<keyword evidence="10" id="KW-1185">Reference proteome</keyword>
<accession>A0A6A5Y705</accession>
<organism evidence="9 10">
    <name type="scientific">Aaosphaeria arxii CBS 175.79</name>
    <dbReference type="NCBI Taxonomy" id="1450172"/>
    <lineage>
        <taxon>Eukaryota</taxon>
        <taxon>Fungi</taxon>
        <taxon>Dikarya</taxon>
        <taxon>Ascomycota</taxon>
        <taxon>Pezizomycotina</taxon>
        <taxon>Dothideomycetes</taxon>
        <taxon>Pleosporomycetidae</taxon>
        <taxon>Pleosporales</taxon>
        <taxon>Pleosporales incertae sedis</taxon>
        <taxon>Aaosphaeria</taxon>
    </lineage>
</organism>
<evidence type="ECO:0000256" key="5">
    <source>
        <dbReference type="ARBA" id="ARBA00047384"/>
    </source>
</evidence>
<dbReference type="InterPro" id="IPR029063">
    <property type="entry name" value="SAM-dependent_MTases_sf"/>
</dbReference>
<dbReference type="InterPro" id="IPR036236">
    <property type="entry name" value="Znf_C2H2_sf"/>
</dbReference>
<sequence length="503" mass="56145">MSDTDSDTASSVGSLIEDASEPDTTTFKCLFCDKPWGNVPEMFTHCESEHKFNVKAAIQEIGSKLEEIGVIKLVNYLRLEAQKGTDPSALTVTPENLADDKYLVPTLEDDPLLFELGDFMPDSNEQVRDYEEYEAVLSKNLPEDVSKIDVSGERDERYFDSYKGNGIHREMIEDRVRTESYRDFIEKYAHLIKDKVVLDVGCGTSILSLFCARAGAKKVFAIDNSDIALRAREIVKKNGYDNVVEVIQGRIEDFHLQQKIGKGNVDIIVSEWMGYGLLFEGMLDSVLKARDIYLKPDGLMVPSHCTLRVAPISDKTWISESTGENFWKDVYGFDFSTMIPGGLLNDREIGVFDVPPKSISGSASTFYELDLARITVPELDFTAPYSTTLDRDVESLDAFAIWFDTFFLPHGSKPDLSQADALKWSANGAEGVAMATGPFGTATHWHQAVLLLDDKDRKTSLKQGTTLKGQITYKKRRRDVRGIDVDVSWAAEGVEGKVSRPMG</sequence>
<dbReference type="GO" id="GO:0035242">
    <property type="term" value="F:protein-arginine omega-N asymmetric methyltransferase activity"/>
    <property type="evidence" value="ECO:0007669"/>
    <property type="project" value="UniProtKB-EC"/>
</dbReference>
<dbReference type="GO" id="GO:0042054">
    <property type="term" value="F:histone methyltransferase activity"/>
    <property type="evidence" value="ECO:0007669"/>
    <property type="project" value="TreeGrafter"/>
</dbReference>
<evidence type="ECO:0000256" key="1">
    <source>
        <dbReference type="ARBA" id="ARBA00011925"/>
    </source>
</evidence>
<evidence type="ECO:0000256" key="4">
    <source>
        <dbReference type="ARBA" id="ARBA00022691"/>
    </source>
</evidence>
<dbReference type="GeneID" id="54290856"/>
<evidence type="ECO:0000256" key="7">
    <source>
        <dbReference type="PROSITE-ProRule" id="PRU01015"/>
    </source>
</evidence>
<proteinExistence type="predicted"/>
<keyword evidence="2 7" id="KW-0489">Methyltransferase</keyword>
<dbReference type="PANTHER" id="PTHR11006">
    <property type="entry name" value="PROTEIN ARGININE N-METHYLTRANSFERASE"/>
    <property type="match status" value="1"/>
</dbReference>
<evidence type="ECO:0000259" key="8">
    <source>
        <dbReference type="Pfam" id="PF22528"/>
    </source>
</evidence>
<dbReference type="AlphaFoldDB" id="A0A6A5Y705"/>
<evidence type="ECO:0000256" key="3">
    <source>
        <dbReference type="ARBA" id="ARBA00022679"/>
    </source>
</evidence>
<dbReference type="PANTHER" id="PTHR11006:SF123">
    <property type="entry name" value="RIBOSOMAL PROTEIN ARGININE N-METHYLTRANSFERASE RMT3"/>
    <property type="match status" value="1"/>
</dbReference>
<dbReference type="PROSITE" id="PS51678">
    <property type="entry name" value="SAM_MT_PRMT"/>
    <property type="match status" value="1"/>
</dbReference>
<keyword evidence="4 7" id="KW-0949">S-adenosyl-L-methionine</keyword>
<dbReference type="FunFam" id="3.40.50.150:FF:000003">
    <property type="entry name" value="Blast:Protein arginine N-methyltransferase 1"/>
    <property type="match status" value="1"/>
</dbReference>
<dbReference type="SUPFAM" id="SSF57667">
    <property type="entry name" value="beta-beta-alpha zinc fingers"/>
    <property type="match status" value="1"/>
</dbReference>
<reference evidence="9" key="1">
    <citation type="journal article" date="2020" name="Stud. Mycol.">
        <title>101 Dothideomycetes genomes: a test case for predicting lifestyles and emergence of pathogens.</title>
        <authorList>
            <person name="Haridas S."/>
            <person name="Albert R."/>
            <person name="Binder M."/>
            <person name="Bloem J."/>
            <person name="Labutti K."/>
            <person name="Salamov A."/>
            <person name="Andreopoulos B."/>
            <person name="Baker S."/>
            <person name="Barry K."/>
            <person name="Bills G."/>
            <person name="Bluhm B."/>
            <person name="Cannon C."/>
            <person name="Castanera R."/>
            <person name="Culley D."/>
            <person name="Daum C."/>
            <person name="Ezra D."/>
            <person name="Gonzalez J."/>
            <person name="Henrissat B."/>
            <person name="Kuo A."/>
            <person name="Liang C."/>
            <person name="Lipzen A."/>
            <person name="Lutzoni F."/>
            <person name="Magnuson J."/>
            <person name="Mondo S."/>
            <person name="Nolan M."/>
            <person name="Ohm R."/>
            <person name="Pangilinan J."/>
            <person name="Park H.-J."/>
            <person name="Ramirez L."/>
            <person name="Alfaro M."/>
            <person name="Sun H."/>
            <person name="Tritt A."/>
            <person name="Yoshinaga Y."/>
            <person name="Zwiers L.-H."/>
            <person name="Turgeon B."/>
            <person name="Goodwin S."/>
            <person name="Spatafora J."/>
            <person name="Crous P."/>
            <person name="Grigoriev I."/>
        </authorList>
    </citation>
    <scope>NUCLEOTIDE SEQUENCE</scope>
    <source>
        <strain evidence="9">CBS 175.79</strain>
    </source>
</reference>
<dbReference type="OrthoDB" id="7848332at2759"/>
<evidence type="ECO:0000256" key="6">
    <source>
        <dbReference type="ARBA" id="ARBA00049303"/>
    </source>
</evidence>
<protein>
    <recommendedName>
        <fullName evidence="1">type I protein arginine methyltransferase</fullName>
        <ecNumber evidence="1">2.1.1.319</ecNumber>
    </recommendedName>
</protein>
<dbReference type="EC" id="2.1.1.319" evidence="1"/>
<feature type="domain" description="Protein arginine N-methyltransferase" evidence="8">
    <location>
        <begin position="305"/>
        <end position="492"/>
    </location>
</feature>
<gene>
    <name evidence="9" type="ORF">BU24DRAFT_487508</name>
</gene>
<dbReference type="Pfam" id="PF22528">
    <property type="entry name" value="PRMT_C"/>
    <property type="match status" value="1"/>
</dbReference>
<dbReference type="Gene3D" id="3.40.50.150">
    <property type="entry name" value="Vaccinia Virus protein VP39"/>
    <property type="match status" value="1"/>
</dbReference>
<evidence type="ECO:0000313" key="10">
    <source>
        <dbReference type="Proteomes" id="UP000799778"/>
    </source>
</evidence>
<dbReference type="InterPro" id="IPR025799">
    <property type="entry name" value="Arg_MeTrfase"/>
</dbReference>